<gene>
    <name evidence="2" type="ORF">TSOC_002711</name>
</gene>
<reference evidence="2 3" key="1">
    <citation type="journal article" date="2017" name="Mol. Biol. Evol.">
        <title>The 4-celled Tetrabaena socialis nuclear genome reveals the essential components for genetic control of cell number at the origin of multicellularity in the volvocine lineage.</title>
        <authorList>
            <person name="Featherston J."/>
            <person name="Arakaki Y."/>
            <person name="Hanschen E.R."/>
            <person name="Ferris P.J."/>
            <person name="Michod R.E."/>
            <person name="Olson B.J.S.C."/>
            <person name="Nozaki H."/>
            <person name="Durand P.M."/>
        </authorList>
    </citation>
    <scope>NUCLEOTIDE SEQUENCE [LARGE SCALE GENOMIC DNA]</scope>
    <source>
        <strain evidence="2 3">NIES-571</strain>
    </source>
</reference>
<dbReference type="Gene3D" id="3.90.1720.10">
    <property type="entry name" value="endopeptidase domain like (from Nostoc punctiforme)"/>
    <property type="match status" value="1"/>
</dbReference>
<keyword evidence="3" id="KW-1185">Reference proteome</keyword>
<dbReference type="EMBL" id="PGGS01000053">
    <property type="protein sequence ID" value="PNH10538.1"/>
    <property type="molecule type" value="Genomic_DNA"/>
</dbReference>
<organism evidence="2 3">
    <name type="scientific">Tetrabaena socialis</name>
    <dbReference type="NCBI Taxonomy" id="47790"/>
    <lineage>
        <taxon>Eukaryota</taxon>
        <taxon>Viridiplantae</taxon>
        <taxon>Chlorophyta</taxon>
        <taxon>core chlorophytes</taxon>
        <taxon>Chlorophyceae</taxon>
        <taxon>CS clade</taxon>
        <taxon>Chlamydomonadales</taxon>
        <taxon>Tetrabaenaceae</taxon>
        <taxon>Tetrabaena</taxon>
    </lineage>
</organism>
<feature type="domain" description="LRAT" evidence="1">
    <location>
        <begin position="7"/>
        <end position="82"/>
    </location>
</feature>
<evidence type="ECO:0000259" key="1">
    <source>
        <dbReference type="Pfam" id="PF04970"/>
    </source>
</evidence>
<accession>A0A2J8ADE1</accession>
<dbReference type="Proteomes" id="UP000236333">
    <property type="component" value="Unassembled WGS sequence"/>
</dbReference>
<comment type="caution">
    <text evidence="2">The sequence shown here is derived from an EMBL/GenBank/DDBJ whole genome shotgun (WGS) entry which is preliminary data.</text>
</comment>
<dbReference type="OrthoDB" id="68610at2759"/>
<sequence>MHGDNKATARVKLRTMGDFLKTRTGLTQLGVIDYGSQDSEELRQRAVKLALSCSRDGGIWRGLYSLLANNCEHFAVWCRTMRSEGDAIVSLQRVCECINSIALARGWKY</sequence>
<evidence type="ECO:0000313" key="2">
    <source>
        <dbReference type="EMBL" id="PNH10538.1"/>
    </source>
</evidence>
<dbReference type="Pfam" id="PF04970">
    <property type="entry name" value="LRAT"/>
    <property type="match status" value="1"/>
</dbReference>
<proteinExistence type="predicted"/>
<dbReference type="InterPro" id="IPR007053">
    <property type="entry name" value="LRAT_dom"/>
</dbReference>
<name>A0A2J8ADE1_9CHLO</name>
<protein>
    <recommendedName>
        <fullName evidence="1">LRAT domain-containing protein</fullName>
    </recommendedName>
</protein>
<evidence type="ECO:0000313" key="3">
    <source>
        <dbReference type="Proteomes" id="UP000236333"/>
    </source>
</evidence>
<dbReference type="AlphaFoldDB" id="A0A2J8ADE1"/>